<accession>A0A9X0CNW9</accession>
<evidence type="ECO:0000313" key="2">
    <source>
        <dbReference type="EMBL" id="KAJ7370677.1"/>
    </source>
</evidence>
<sequence length="177" mass="20739">MPEMFVFLYRILTAQCRTELQQMLEAEIQVCNRMKDECKKLTQQLQDSAEKSRGRLQEANQECNKMKKKLEESTAQRRALEEQNTKKDKRITEISSRLKHSDENARKQVDQMCQLLATRNNLMKERKILCQEVEFLRKQWIPKTPSEPVTPVMETASNASTENEVHGHITEGKERDA</sequence>
<feature type="compositionally biased region" description="Basic and acidic residues" evidence="1">
    <location>
        <begin position="69"/>
        <end position="90"/>
    </location>
</feature>
<gene>
    <name evidence="2" type="primary">SDCCAG8</name>
    <name evidence="2" type="ORF">OS493_030793</name>
</gene>
<dbReference type="EMBL" id="MU826859">
    <property type="protein sequence ID" value="KAJ7370677.1"/>
    <property type="molecule type" value="Genomic_DNA"/>
</dbReference>
<dbReference type="InterPro" id="IPR031887">
    <property type="entry name" value="SDCCAG8"/>
</dbReference>
<reference evidence="2" key="1">
    <citation type="submission" date="2023-01" db="EMBL/GenBank/DDBJ databases">
        <title>Genome assembly of the deep-sea coral Lophelia pertusa.</title>
        <authorList>
            <person name="Herrera S."/>
            <person name="Cordes E."/>
        </authorList>
    </citation>
    <scope>NUCLEOTIDE SEQUENCE</scope>
    <source>
        <strain evidence="2">USNM1676648</strain>
        <tissue evidence="2">Polyp</tissue>
    </source>
</reference>
<name>A0A9X0CNW9_9CNID</name>
<protein>
    <submittedName>
        <fullName evidence="2">Centrosome cycle</fullName>
    </submittedName>
</protein>
<dbReference type="GO" id="GO:0005813">
    <property type="term" value="C:centrosome"/>
    <property type="evidence" value="ECO:0007669"/>
    <property type="project" value="InterPro"/>
</dbReference>
<feature type="region of interest" description="Disordered" evidence="1">
    <location>
        <begin position="146"/>
        <end position="177"/>
    </location>
</feature>
<evidence type="ECO:0000256" key="1">
    <source>
        <dbReference type="SAM" id="MobiDB-lite"/>
    </source>
</evidence>
<dbReference type="AlphaFoldDB" id="A0A9X0CNW9"/>
<dbReference type="PANTHER" id="PTHR34343:SF1">
    <property type="entry name" value="SEROLOGICALLY DEFINED COLON CANCER ANTIGEN 8"/>
    <property type="match status" value="1"/>
</dbReference>
<dbReference type="GO" id="GO:0005814">
    <property type="term" value="C:centriole"/>
    <property type="evidence" value="ECO:0007669"/>
    <property type="project" value="TreeGrafter"/>
</dbReference>
<dbReference type="PANTHER" id="PTHR34343">
    <property type="entry name" value="SEROLOGICALLY DEFINED COLON CANCER ANTIGEN 8"/>
    <property type="match status" value="1"/>
</dbReference>
<evidence type="ECO:0000313" key="3">
    <source>
        <dbReference type="Proteomes" id="UP001163046"/>
    </source>
</evidence>
<dbReference type="OrthoDB" id="5974745at2759"/>
<keyword evidence="3" id="KW-1185">Reference proteome</keyword>
<comment type="caution">
    <text evidence="2">The sequence shown here is derived from an EMBL/GenBank/DDBJ whole genome shotgun (WGS) entry which is preliminary data.</text>
</comment>
<feature type="compositionally biased region" description="Basic and acidic residues" evidence="1">
    <location>
        <begin position="163"/>
        <end position="177"/>
    </location>
</feature>
<dbReference type="GO" id="GO:0030010">
    <property type="term" value="P:establishment of cell polarity"/>
    <property type="evidence" value="ECO:0007669"/>
    <property type="project" value="TreeGrafter"/>
</dbReference>
<dbReference type="GO" id="GO:0007098">
    <property type="term" value="P:centrosome cycle"/>
    <property type="evidence" value="ECO:0007669"/>
    <property type="project" value="InterPro"/>
</dbReference>
<dbReference type="GO" id="GO:0035148">
    <property type="term" value="P:tube formation"/>
    <property type="evidence" value="ECO:0007669"/>
    <property type="project" value="TreeGrafter"/>
</dbReference>
<dbReference type="Proteomes" id="UP001163046">
    <property type="component" value="Unassembled WGS sequence"/>
</dbReference>
<proteinExistence type="predicted"/>
<organism evidence="2 3">
    <name type="scientific">Desmophyllum pertusum</name>
    <dbReference type="NCBI Taxonomy" id="174260"/>
    <lineage>
        <taxon>Eukaryota</taxon>
        <taxon>Metazoa</taxon>
        <taxon>Cnidaria</taxon>
        <taxon>Anthozoa</taxon>
        <taxon>Hexacorallia</taxon>
        <taxon>Scleractinia</taxon>
        <taxon>Caryophylliina</taxon>
        <taxon>Caryophylliidae</taxon>
        <taxon>Desmophyllum</taxon>
    </lineage>
</organism>
<dbReference type="Pfam" id="PF15964">
    <property type="entry name" value="CCCAP"/>
    <property type="match status" value="1"/>
</dbReference>
<feature type="region of interest" description="Disordered" evidence="1">
    <location>
        <begin position="67"/>
        <end position="90"/>
    </location>
</feature>
<dbReference type="GO" id="GO:0001764">
    <property type="term" value="P:neuron migration"/>
    <property type="evidence" value="ECO:0007669"/>
    <property type="project" value="TreeGrafter"/>
</dbReference>